<gene>
    <name evidence="1" type="ORF">CYIG_00053</name>
</gene>
<reference evidence="1 2" key="1">
    <citation type="submission" date="2009-10" db="EMBL/GenBank/DDBJ databases">
        <title>The Genome Sequence of Cyanophage NATL1A-7.</title>
        <authorList>
            <consortium name="The Broad Institute Genome Sequencing Platform"/>
            <person name="Henn M.R."/>
            <person name="Sullivan M.S."/>
            <person name="Osburne M.S."/>
            <person name="Levin J."/>
            <person name="Malboeuf C."/>
            <person name="Casali M."/>
            <person name="Russ C."/>
            <person name="Lennon N."/>
            <person name="Erlich R."/>
            <person name="Young S.K."/>
            <person name="Koehrsen M."/>
            <person name="Yandava C."/>
            <person name="Zeng Q."/>
            <person name="Alvarado L."/>
            <person name="Anderson S."/>
            <person name="Berlin A."/>
            <person name="Borenstein D."/>
            <person name="Chen Z."/>
            <person name="Engels R."/>
            <person name="Freedman E."/>
            <person name="Gellesch M."/>
            <person name="Goldberg J."/>
            <person name="Green L."/>
            <person name="Griggs A."/>
            <person name="Gujja S."/>
            <person name="Heiman D."/>
            <person name="Hepburn T."/>
            <person name="Howarth C."/>
            <person name="Jen D."/>
            <person name="Larson L."/>
            <person name="Lewis B."/>
            <person name="Mehta T."/>
            <person name="Park D."/>
            <person name="Pearson M."/>
            <person name="Roberts A."/>
            <person name="Ryan E."/>
            <person name="Saif S."/>
            <person name="Shea T."/>
            <person name="Shenoy N."/>
            <person name="Sisk P."/>
            <person name="Stolte C."/>
            <person name="Sykes S."/>
            <person name="Walk T."/>
            <person name="White J."/>
            <person name="Yu Q."/>
            <person name="Coleman M.L."/>
            <person name="Huang K.H."/>
            <person name="Weigele P.R."/>
            <person name="DeFrancesco A.S."/>
            <person name="Kern S.E."/>
            <person name="Thompson L.R."/>
            <person name="Fu R."/>
            <person name="Hombeck B."/>
            <person name="Chisholm S.W."/>
            <person name="Haas B."/>
            <person name="Nusbaum C."/>
            <person name="Galagan J."/>
            <person name="Birren B."/>
        </authorList>
    </citation>
    <scope>NUCLEOTIDE SEQUENCE [LARGE SCALE GENOMIC DNA]</scope>
    <source>
        <strain evidence="1">NATL1A-7</strain>
    </source>
</reference>
<dbReference type="Proteomes" id="UP000006531">
    <property type="component" value="Segment"/>
</dbReference>
<sequence>MGYTKPLVKAGVTALQTGAEKVLRNLPVEQADFIAKTLNFKTGSPEDIFIRGGGLHTTDGPGIINSIQRGEAQDLGQHITNAVQGEPAALNEIARFSDNGTNQVTEDTIKANQLQQANAKYESQVEPKAYNLSEGVEDFMGDTDLTTARAWENPDGGLDQEIKKMLTVGRKTTITTPEGKKVTLNKGDMMTPDMLTGSKKDYYNSLIATGFKTAPDDELVYGFGGQELSKMAGLEGKDPGFSPQLHKGKSFHHKSLKEIQSAIHKRARALRESGDATTDDLINLHALSNSMGAPSGSRKSAGIWLEEFGHNITHKQTAQRKGIEPTTTRWTNEFRGEGKPKQVPTKLWNPAKKAADDLGVKLTPFDIDYIKRQGDPLESAIAKWKVFRKTKMYDALKPDGQSEMSRLVKSTENMSIAELTQFQKEMLEDITKPMTEEMVLMEEVMDSFTPQELLELMKQKDWQTPLNLRRALKDKKAAMKGAKADKALRKQMNAIPDEYWTSKSK</sequence>
<dbReference type="GeneID" id="11538104"/>
<dbReference type="KEGG" id="vg:11538104"/>
<accession>E3SNC2</accession>
<keyword evidence="2" id="KW-1185">Reference proteome</keyword>
<name>E3SNC2_9CAUD</name>
<evidence type="ECO:0000313" key="1">
    <source>
        <dbReference type="EMBL" id="ADP00126.1"/>
    </source>
</evidence>
<protein>
    <submittedName>
        <fullName evidence="1">Predicted protein</fullName>
    </submittedName>
</protein>
<dbReference type="RefSeq" id="YP_005087498.1">
    <property type="nucleotide sequence ID" value="NC_016658.1"/>
</dbReference>
<evidence type="ECO:0000313" key="2">
    <source>
        <dbReference type="Proteomes" id="UP000006531"/>
    </source>
</evidence>
<dbReference type="EMBL" id="GU071102">
    <property type="protein sequence ID" value="ADP00126.1"/>
    <property type="molecule type" value="Genomic_DNA"/>
</dbReference>
<organism evidence="1 2">
    <name type="scientific">Cyanophage NATL1A-7</name>
    <dbReference type="NCBI Taxonomy" id="445693"/>
    <lineage>
        <taxon>Viruses</taxon>
        <taxon>Duplodnaviria</taxon>
        <taxon>Heunggongvirae</taxon>
        <taxon>Uroviricota</taxon>
        <taxon>Caudoviricetes</taxon>
        <taxon>Autographivirales</taxon>
        <taxon>Sechaudvirinae</taxon>
        <taxon>Cheungvirus</taxon>
        <taxon>Cheungvirus NATL1A7</taxon>
    </lineage>
</organism>
<proteinExistence type="predicted"/>